<keyword evidence="2" id="KW-1185">Reference proteome</keyword>
<reference evidence="1" key="1">
    <citation type="submission" date="2020-04" db="EMBL/GenBank/DDBJ databases">
        <authorList>
            <person name="Alioto T."/>
            <person name="Alioto T."/>
            <person name="Gomez Garrido J."/>
        </authorList>
    </citation>
    <scope>NUCLEOTIDE SEQUENCE</scope>
    <source>
        <strain evidence="1">A484AB</strain>
    </source>
</reference>
<dbReference type="OrthoDB" id="6760780at2759"/>
<protein>
    <submittedName>
        <fullName evidence="1">Uncharacterized protein</fullName>
    </submittedName>
</protein>
<name>A0A6S7HDT7_PARCT</name>
<dbReference type="Proteomes" id="UP001152795">
    <property type="component" value="Unassembled WGS sequence"/>
</dbReference>
<gene>
    <name evidence="1" type="ORF">PACLA_8A018323</name>
</gene>
<sequence length="156" mass="17380">MVLNTHPKPSGSLRKPMASFIPQVHLGILKRMAKRGAVRTAKEILKKNQDPYLALPSNHSTPLKNGLSPSQLLMGRRLKIQLPVLPATLKPKDFTFELERVVSKESPTVEHRIPISTVGIGQENCTPLTLEMRYGSRIKVSKVRSFLPLSIPDLTL</sequence>
<dbReference type="AlphaFoldDB" id="A0A6S7HDT7"/>
<proteinExistence type="predicted"/>
<comment type="caution">
    <text evidence="1">The sequence shown here is derived from an EMBL/GenBank/DDBJ whole genome shotgun (WGS) entry which is preliminary data.</text>
</comment>
<evidence type="ECO:0000313" key="2">
    <source>
        <dbReference type="Proteomes" id="UP001152795"/>
    </source>
</evidence>
<organism evidence="1 2">
    <name type="scientific">Paramuricea clavata</name>
    <name type="common">Red gorgonian</name>
    <name type="synonym">Violescent sea-whip</name>
    <dbReference type="NCBI Taxonomy" id="317549"/>
    <lineage>
        <taxon>Eukaryota</taxon>
        <taxon>Metazoa</taxon>
        <taxon>Cnidaria</taxon>
        <taxon>Anthozoa</taxon>
        <taxon>Octocorallia</taxon>
        <taxon>Malacalcyonacea</taxon>
        <taxon>Plexauridae</taxon>
        <taxon>Paramuricea</taxon>
    </lineage>
</organism>
<accession>A0A6S7HDT7</accession>
<dbReference type="EMBL" id="CACRXK020004805">
    <property type="protein sequence ID" value="CAB4004085.1"/>
    <property type="molecule type" value="Genomic_DNA"/>
</dbReference>
<evidence type="ECO:0000313" key="1">
    <source>
        <dbReference type="EMBL" id="CAB4004085.1"/>
    </source>
</evidence>